<evidence type="ECO:0000313" key="1">
    <source>
        <dbReference type="EMBL" id="KAK3695993.1"/>
    </source>
</evidence>
<sequence length="573" mass="62306">MRFEPLAIVLSLYLGSTTAQNGRTKLQACPLLGQQYPPPVQLTAEPKFQAAAKSLNAVLDKSVKQSPYNETSFSVGMFSTDDDQLIYQYHYTSAAVRNSSTGTKAVDADSIYRIGSISKLLTVYMFLISEGDRKWDVPIVEYLPQLREFSEQSWNPMTPDWQDITLGDLAGQMAGLARDYGLADLAPAANGAVPLPASLKNTFPNITEEEIPTCGLLTPSGQFTQYLQGVANESPIFSAAYTPVYSNQAFALLGLALQNITGIALETLFNDSIVKPLNLEGTFYTVPEEVTDNALIPGDPVAVGWTNEFGPFSPAGGFFSSTKDAARIGRAMLSSELLPKTQTDRWMKPTSFVEDFAQGVGRPWEIYRIKVNGASVDVYTKGGDWGVYHTLFALIPTFNVGFTVFTAPDFGVTESIREAVPAFLTDSILPVLDEIAEDQATAKFAGHYASSEANSSMTVSTTSSRPGLMVTQWINNGVDLLGLLEMVFPNMSYRIVPNQLYSGDKIGFTSFYQAAVPPDDEGIWLFTCPGWFGVDGLTFGNIPLGQMVFDVGEGGKAGSVELRGMRVTLERQS</sequence>
<evidence type="ECO:0000313" key="2">
    <source>
        <dbReference type="Proteomes" id="UP001281147"/>
    </source>
</evidence>
<comment type="caution">
    <text evidence="1">The sequence shown here is derived from an EMBL/GenBank/DDBJ whole genome shotgun (WGS) entry which is preliminary data.</text>
</comment>
<reference evidence="1" key="1">
    <citation type="submission" date="2023-07" db="EMBL/GenBank/DDBJ databases">
        <title>Black Yeasts Isolated from many extreme environments.</title>
        <authorList>
            <person name="Coleine C."/>
            <person name="Stajich J.E."/>
            <person name="Selbmann L."/>
        </authorList>
    </citation>
    <scope>NUCLEOTIDE SEQUENCE</scope>
    <source>
        <strain evidence="1">CCFEE 5714</strain>
    </source>
</reference>
<dbReference type="EMBL" id="JAUTXU010000249">
    <property type="protein sequence ID" value="KAK3695993.1"/>
    <property type="molecule type" value="Genomic_DNA"/>
</dbReference>
<keyword evidence="2" id="KW-1185">Reference proteome</keyword>
<gene>
    <name evidence="1" type="ORF">LTR37_018211</name>
</gene>
<dbReference type="Proteomes" id="UP001281147">
    <property type="component" value="Unassembled WGS sequence"/>
</dbReference>
<accession>A0ACC3MHU0</accession>
<protein>
    <submittedName>
        <fullName evidence="1">Uncharacterized protein</fullName>
    </submittedName>
</protein>
<name>A0ACC3MHU0_9PEZI</name>
<organism evidence="1 2">
    <name type="scientific">Vermiconidia calcicola</name>
    <dbReference type="NCBI Taxonomy" id="1690605"/>
    <lineage>
        <taxon>Eukaryota</taxon>
        <taxon>Fungi</taxon>
        <taxon>Dikarya</taxon>
        <taxon>Ascomycota</taxon>
        <taxon>Pezizomycotina</taxon>
        <taxon>Dothideomycetes</taxon>
        <taxon>Dothideomycetidae</taxon>
        <taxon>Mycosphaerellales</taxon>
        <taxon>Extremaceae</taxon>
        <taxon>Vermiconidia</taxon>
    </lineage>
</organism>
<proteinExistence type="predicted"/>